<proteinExistence type="inferred from homology"/>
<dbReference type="Proteomes" id="UP000019113">
    <property type="component" value="Unassembled WGS sequence"/>
</dbReference>
<keyword evidence="5 10" id="KW-0812">Transmembrane</keyword>
<evidence type="ECO:0000256" key="11">
    <source>
        <dbReference type="RuleBase" id="RU003357"/>
    </source>
</evidence>
<dbReference type="GO" id="GO:0015232">
    <property type="term" value="F:heme transmembrane transporter activity"/>
    <property type="evidence" value="ECO:0007669"/>
    <property type="project" value="InterPro"/>
</dbReference>
<dbReference type="PATRIC" id="fig|1178482.3.peg.2296"/>
<comment type="similarity">
    <text evidence="2 10 11">Belongs to the TonB-dependent receptor family.</text>
</comment>
<keyword evidence="17" id="KW-1185">Reference proteome</keyword>
<keyword evidence="8 10" id="KW-0472">Membrane</keyword>
<evidence type="ECO:0000259" key="15">
    <source>
        <dbReference type="Pfam" id="PF07715"/>
    </source>
</evidence>
<dbReference type="InterPro" id="IPR010949">
    <property type="entry name" value="TonB_Hb/transfer/lactofer_rcpt"/>
</dbReference>
<name>W1N6F8_9GAMM</name>
<dbReference type="STRING" id="1178482.AR456_19380"/>
<dbReference type="EMBL" id="AVBC01000034">
    <property type="protein sequence ID" value="ERL51099.1"/>
    <property type="molecule type" value="Genomic_DNA"/>
</dbReference>
<evidence type="ECO:0000256" key="12">
    <source>
        <dbReference type="SAM" id="MobiDB-lite"/>
    </source>
</evidence>
<dbReference type="NCBIfam" id="TIGR01786">
    <property type="entry name" value="TonB-hemlactrns"/>
    <property type="match status" value="1"/>
</dbReference>
<feature type="domain" description="TonB-dependent receptor plug" evidence="15">
    <location>
        <begin position="55"/>
        <end position="157"/>
    </location>
</feature>
<dbReference type="GO" id="GO:0044718">
    <property type="term" value="P:siderophore transmembrane transport"/>
    <property type="evidence" value="ECO:0007669"/>
    <property type="project" value="TreeGrafter"/>
</dbReference>
<keyword evidence="6 13" id="KW-0732">Signal</keyword>
<protein>
    <recommendedName>
        <fullName evidence="18">TonB-denpendent receptor</fullName>
    </recommendedName>
</protein>
<evidence type="ECO:0008006" key="18">
    <source>
        <dbReference type="Google" id="ProtNLM"/>
    </source>
</evidence>
<dbReference type="InterPro" id="IPR000531">
    <property type="entry name" value="Beta-barrel_TonB"/>
</dbReference>
<evidence type="ECO:0000256" key="5">
    <source>
        <dbReference type="ARBA" id="ARBA00022692"/>
    </source>
</evidence>
<evidence type="ECO:0000313" key="16">
    <source>
        <dbReference type="EMBL" id="ERL51099.1"/>
    </source>
</evidence>
<dbReference type="InterPro" id="IPR012910">
    <property type="entry name" value="Plug_dom"/>
</dbReference>
<dbReference type="AlphaFoldDB" id="W1N6F8"/>
<dbReference type="InterPro" id="IPR011276">
    <property type="entry name" value="TonB_haem/Hb_rcpt"/>
</dbReference>
<dbReference type="CDD" id="cd01347">
    <property type="entry name" value="ligand_gated_channel"/>
    <property type="match status" value="1"/>
</dbReference>
<evidence type="ECO:0000256" key="9">
    <source>
        <dbReference type="ARBA" id="ARBA00023237"/>
    </source>
</evidence>
<gene>
    <name evidence="16" type="ORF">BJB45_19200</name>
</gene>
<evidence type="ECO:0000256" key="3">
    <source>
        <dbReference type="ARBA" id="ARBA00022448"/>
    </source>
</evidence>
<dbReference type="Pfam" id="PF07715">
    <property type="entry name" value="Plug"/>
    <property type="match status" value="1"/>
</dbReference>
<dbReference type="PANTHER" id="PTHR30069:SF41">
    <property type="entry name" value="HEME_HEMOPEXIN UTILIZATION PROTEIN C"/>
    <property type="match status" value="1"/>
</dbReference>
<reference evidence="16 17" key="1">
    <citation type="submission" date="2013-08" db="EMBL/GenBank/DDBJ databases">
        <title>draft genome of Halomonas huanghegensis, strain BJGMM-B45T.</title>
        <authorList>
            <person name="Miao C."/>
            <person name="Wan Y."/>
            <person name="Jin W."/>
        </authorList>
    </citation>
    <scope>NUCLEOTIDE SEQUENCE [LARGE SCALE GENOMIC DNA]</scope>
    <source>
        <strain evidence="16 17">BJGMM-B45</strain>
    </source>
</reference>
<evidence type="ECO:0000256" key="10">
    <source>
        <dbReference type="PROSITE-ProRule" id="PRU01360"/>
    </source>
</evidence>
<sequence length="669" mass="72558">MLHTGNWLALALGSTLAPTALAQNDSSPDMADSTAHSDVETMLVTETRLPGDFQRAPLIIDVITRDDPALATATRWEDVISQQPGVHVSGSGRRNGQFVSMRGFDNQGVLIRLDGVRQDITTGHLGSFFIDPGLLKEVQIARGALSSLYGSNAMGGVINLTTVDAEDLLAPGEDSGARVSVSAATGNHELGTNLSLFGRSGEGTGSLDGLVSLGYSESGDIRRAGGEDAEDDAQLDSLLARGGWQVANDHRLTASWQHYQEDSRQPSNPQQLTASASNPEVDRDVTSDNVQIAHHWTPDAETSLQTRLTLSRQDIDDNDSRTLTRYGLQSDGVTRLDHGWLSQTLVFGFEVEQAEQNASAGASGFPDADIDTSAVYVDDTLTVGRYLADGGAGEFDLGLGLRYDNYQASNQDGDNSNHDELSPRLRFAWRPTSDLMLYSGYAEAFRAPTLTELYTTDRHFAGFCAGPFFCVPDNFWVPNPELSPETSHTWESGFNWQLGELSLRGSYFDTHADDFIDTEVDILAGTTQAINVSRAHLWGYDLRLGYQPNALPELDTFAALSEVSGRDRDSGEELGSQTPLEATLGADWHFSGNNLSLGWRGRFAQSFDGTEDGTQLPGYGLNDLQLAWQPGAQLSTSLRLANAGDKEWYRPDGSLGDGRSLLANISYQW</sequence>
<comment type="caution">
    <text evidence="16">The sequence shown here is derived from an EMBL/GenBank/DDBJ whole genome shotgun (WGS) entry which is preliminary data.</text>
</comment>
<dbReference type="Pfam" id="PF00593">
    <property type="entry name" value="TonB_dep_Rec_b-barrel"/>
    <property type="match status" value="1"/>
</dbReference>
<dbReference type="NCBIfam" id="TIGR01785">
    <property type="entry name" value="TonB-hemin"/>
    <property type="match status" value="1"/>
</dbReference>
<feature type="domain" description="TonB-dependent receptor-like beta-barrel" evidence="14">
    <location>
        <begin position="243"/>
        <end position="642"/>
    </location>
</feature>
<feature type="compositionally biased region" description="Polar residues" evidence="12">
    <location>
        <begin position="265"/>
        <end position="278"/>
    </location>
</feature>
<dbReference type="Gene3D" id="2.40.170.20">
    <property type="entry name" value="TonB-dependent receptor, beta-barrel domain"/>
    <property type="match status" value="1"/>
</dbReference>
<keyword evidence="7 11" id="KW-0798">TonB box</keyword>
<dbReference type="PANTHER" id="PTHR30069">
    <property type="entry name" value="TONB-DEPENDENT OUTER MEMBRANE RECEPTOR"/>
    <property type="match status" value="1"/>
</dbReference>
<dbReference type="Gene3D" id="2.170.130.10">
    <property type="entry name" value="TonB-dependent receptor, plug domain"/>
    <property type="match status" value="1"/>
</dbReference>
<evidence type="ECO:0000259" key="14">
    <source>
        <dbReference type="Pfam" id="PF00593"/>
    </source>
</evidence>
<dbReference type="GO" id="GO:0009279">
    <property type="term" value="C:cell outer membrane"/>
    <property type="evidence" value="ECO:0007669"/>
    <property type="project" value="UniProtKB-SubCell"/>
</dbReference>
<keyword evidence="9 10" id="KW-0998">Cell outer membrane</keyword>
<accession>W1N6F8</accession>
<feature type="region of interest" description="Disordered" evidence="12">
    <location>
        <begin position="259"/>
        <end position="282"/>
    </location>
</feature>
<dbReference type="eggNOG" id="COG4771">
    <property type="taxonomic scope" value="Bacteria"/>
</dbReference>
<evidence type="ECO:0000256" key="6">
    <source>
        <dbReference type="ARBA" id="ARBA00022729"/>
    </source>
</evidence>
<evidence type="ECO:0000256" key="4">
    <source>
        <dbReference type="ARBA" id="ARBA00022452"/>
    </source>
</evidence>
<dbReference type="InterPro" id="IPR037066">
    <property type="entry name" value="Plug_dom_sf"/>
</dbReference>
<comment type="subcellular location">
    <subcellularLocation>
        <location evidence="1 10">Cell outer membrane</location>
        <topology evidence="1 10">Multi-pass membrane protein</topology>
    </subcellularLocation>
</comment>
<feature type="signal peptide" evidence="13">
    <location>
        <begin position="1"/>
        <end position="22"/>
    </location>
</feature>
<evidence type="ECO:0000256" key="1">
    <source>
        <dbReference type="ARBA" id="ARBA00004571"/>
    </source>
</evidence>
<dbReference type="GO" id="GO:0015344">
    <property type="term" value="F:siderophore uptake transmembrane transporter activity"/>
    <property type="evidence" value="ECO:0007669"/>
    <property type="project" value="TreeGrafter"/>
</dbReference>
<evidence type="ECO:0000256" key="7">
    <source>
        <dbReference type="ARBA" id="ARBA00023077"/>
    </source>
</evidence>
<keyword evidence="4 10" id="KW-1134">Transmembrane beta strand</keyword>
<feature type="chain" id="PRO_5004806313" description="TonB-denpendent receptor" evidence="13">
    <location>
        <begin position="23"/>
        <end position="669"/>
    </location>
</feature>
<evidence type="ECO:0000256" key="13">
    <source>
        <dbReference type="SAM" id="SignalP"/>
    </source>
</evidence>
<dbReference type="InterPro" id="IPR039426">
    <property type="entry name" value="TonB-dep_rcpt-like"/>
</dbReference>
<dbReference type="PROSITE" id="PS52016">
    <property type="entry name" value="TONB_DEPENDENT_REC_3"/>
    <property type="match status" value="1"/>
</dbReference>
<keyword evidence="3 10" id="KW-0813">Transport</keyword>
<evidence type="ECO:0000313" key="17">
    <source>
        <dbReference type="Proteomes" id="UP000019113"/>
    </source>
</evidence>
<dbReference type="InterPro" id="IPR036942">
    <property type="entry name" value="Beta-barrel_TonB_sf"/>
</dbReference>
<evidence type="ECO:0000256" key="8">
    <source>
        <dbReference type="ARBA" id="ARBA00023136"/>
    </source>
</evidence>
<dbReference type="SUPFAM" id="SSF56935">
    <property type="entry name" value="Porins"/>
    <property type="match status" value="1"/>
</dbReference>
<evidence type="ECO:0000256" key="2">
    <source>
        <dbReference type="ARBA" id="ARBA00009810"/>
    </source>
</evidence>
<organism evidence="16 17">
    <name type="scientific">Halomonas huangheensis</name>
    <dbReference type="NCBI Taxonomy" id="1178482"/>
    <lineage>
        <taxon>Bacteria</taxon>
        <taxon>Pseudomonadati</taxon>
        <taxon>Pseudomonadota</taxon>
        <taxon>Gammaproteobacteria</taxon>
        <taxon>Oceanospirillales</taxon>
        <taxon>Halomonadaceae</taxon>
        <taxon>Halomonas</taxon>
    </lineage>
</organism>